<dbReference type="GO" id="GO:0030246">
    <property type="term" value="F:carbohydrate binding"/>
    <property type="evidence" value="ECO:0007669"/>
    <property type="project" value="UniProtKB-ARBA"/>
</dbReference>
<comment type="similarity">
    <text evidence="2">Belongs to the bacterial solute-binding protein 2 family.</text>
</comment>
<gene>
    <name evidence="6" type="primary">rbsB_1</name>
    <name evidence="6" type="ORF">WG78_03395</name>
</gene>
<evidence type="ECO:0000256" key="4">
    <source>
        <dbReference type="SAM" id="SignalP"/>
    </source>
</evidence>
<dbReference type="Pfam" id="PF13407">
    <property type="entry name" value="Peripla_BP_4"/>
    <property type="match status" value="1"/>
</dbReference>
<dbReference type="CDD" id="cd20004">
    <property type="entry name" value="PBP1_ABC_sugar_binding-like"/>
    <property type="match status" value="1"/>
</dbReference>
<feature type="signal peptide" evidence="4">
    <location>
        <begin position="1"/>
        <end position="22"/>
    </location>
</feature>
<dbReference type="RefSeq" id="WP_053936369.1">
    <property type="nucleotide sequence ID" value="NZ_LAQT01000002.1"/>
</dbReference>
<reference evidence="6" key="1">
    <citation type="submission" date="2015-07" db="EMBL/GenBank/DDBJ databases">
        <title>Draft genome sequence of the Amantichitinum ursilacus IGB-41, a new chitin-degrading bacterium.</title>
        <authorList>
            <person name="Kirstahler P."/>
            <person name="Guenther M."/>
            <person name="Grumaz C."/>
            <person name="Rupp S."/>
            <person name="Zibek S."/>
            <person name="Sohn K."/>
        </authorList>
    </citation>
    <scope>NUCLEOTIDE SEQUENCE [LARGE SCALE GENOMIC DNA]</scope>
    <source>
        <strain evidence="6">IGB-41</strain>
    </source>
</reference>
<comment type="caution">
    <text evidence="6">The sequence shown here is derived from an EMBL/GenBank/DDBJ whole genome shotgun (WGS) entry which is preliminary data.</text>
</comment>
<protein>
    <submittedName>
        <fullName evidence="6">D-ribose-binding periplasmic protein</fullName>
    </submittedName>
</protein>
<evidence type="ECO:0000259" key="5">
    <source>
        <dbReference type="Pfam" id="PF13407"/>
    </source>
</evidence>
<dbReference type="SUPFAM" id="SSF53822">
    <property type="entry name" value="Periplasmic binding protein-like I"/>
    <property type="match status" value="1"/>
</dbReference>
<keyword evidence="7" id="KW-1185">Reference proteome</keyword>
<evidence type="ECO:0000256" key="2">
    <source>
        <dbReference type="ARBA" id="ARBA00007639"/>
    </source>
</evidence>
<name>A0A0N0XMW9_9NEIS</name>
<feature type="chain" id="PRO_5005863394" evidence="4">
    <location>
        <begin position="23"/>
        <end position="305"/>
    </location>
</feature>
<comment type="subcellular location">
    <subcellularLocation>
        <location evidence="1">Cell envelope</location>
    </subcellularLocation>
</comment>
<dbReference type="STRING" id="857265.WG78_03395"/>
<dbReference type="Gene3D" id="3.40.50.2300">
    <property type="match status" value="2"/>
</dbReference>
<dbReference type="EMBL" id="LAQT01000002">
    <property type="protein sequence ID" value="KPC54584.1"/>
    <property type="molecule type" value="Genomic_DNA"/>
</dbReference>
<dbReference type="GO" id="GO:0030313">
    <property type="term" value="C:cell envelope"/>
    <property type="evidence" value="ECO:0007669"/>
    <property type="project" value="UniProtKB-SubCell"/>
</dbReference>
<dbReference type="OrthoDB" id="250606at2"/>
<accession>A0A0N0XMW9</accession>
<dbReference type="PANTHER" id="PTHR46847">
    <property type="entry name" value="D-ALLOSE-BINDING PERIPLASMIC PROTEIN-RELATED"/>
    <property type="match status" value="1"/>
</dbReference>
<evidence type="ECO:0000256" key="3">
    <source>
        <dbReference type="ARBA" id="ARBA00022729"/>
    </source>
</evidence>
<dbReference type="InterPro" id="IPR028082">
    <property type="entry name" value="Peripla_BP_I"/>
</dbReference>
<dbReference type="AlphaFoldDB" id="A0A0N0XMW9"/>
<keyword evidence="3 4" id="KW-0732">Signal</keyword>
<dbReference type="InterPro" id="IPR025997">
    <property type="entry name" value="SBP_2_dom"/>
</dbReference>
<evidence type="ECO:0000313" key="6">
    <source>
        <dbReference type="EMBL" id="KPC54584.1"/>
    </source>
</evidence>
<dbReference type="PANTHER" id="PTHR46847:SF1">
    <property type="entry name" value="D-ALLOSE-BINDING PERIPLASMIC PROTEIN-RELATED"/>
    <property type="match status" value="1"/>
</dbReference>
<evidence type="ECO:0000313" key="7">
    <source>
        <dbReference type="Proteomes" id="UP000037939"/>
    </source>
</evidence>
<evidence type="ECO:0000256" key="1">
    <source>
        <dbReference type="ARBA" id="ARBA00004196"/>
    </source>
</evidence>
<sequence>MHRSTRVWFALLLLFIFRSSAAQCIGVVTAGGGNQFWQEVGRGAKSAGAHLGVDIYFRGPLDEMHPEAQHKIIEAVRKQNCRAIVIAPSSSAVNAQVEQFRQQGIPAVYIDRDPGGAAIQAFVGTDNFKAGTRAGLIMADKLHGRGTVLLFRMQDEVASTRDRERGFLEAARASGLRVIVGPYIGSDIGAARVRAANLLSSLAEPVNGVFTPNESVTLAVLSALRGEAGLLARHELVFIGFDINDELTRAVIRGQISALFVQHPWLIGYQGVIAAYHAAANDPASPMVRVDTGVNVIYRSDLIPH</sequence>
<dbReference type="Proteomes" id="UP000037939">
    <property type="component" value="Unassembled WGS sequence"/>
</dbReference>
<feature type="domain" description="Periplasmic binding protein" evidence="5">
    <location>
        <begin position="25"/>
        <end position="280"/>
    </location>
</feature>
<proteinExistence type="inferred from homology"/>
<organism evidence="6 7">
    <name type="scientific">Amantichitinum ursilacus</name>
    <dbReference type="NCBI Taxonomy" id="857265"/>
    <lineage>
        <taxon>Bacteria</taxon>
        <taxon>Pseudomonadati</taxon>
        <taxon>Pseudomonadota</taxon>
        <taxon>Betaproteobacteria</taxon>
        <taxon>Neisseriales</taxon>
        <taxon>Chitinibacteraceae</taxon>
        <taxon>Amantichitinum</taxon>
    </lineage>
</organism>